<dbReference type="STRING" id="717606.PaecuDRAFT_4722"/>
<keyword evidence="1" id="KW-0732">Signal</keyword>
<dbReference type="OrthoDB" id="9809781at2"/>
<keyword evidence="2" id="KW-0472">Membrane</keyword>
<gene>
    <name evidence="5" type="ORF">PaecuDRAFT_4722</name>
</gene>
<dbReference type="InterPro" id="IPR008963">
    <property type="entry name" value="Purple_acid_Pase-like_N"/>
</dbReference>
<feature type="transmembrane region" description="Helical" evidence="2">
    <location>
        <begin position="6"/>
        <end position="25"/>
    </location>
</feature>
<reference evidence="5 6" key="1">
    <citation type="submission" date="2010-07" db="EMBL/GenBank/DDBJ databases">
        <title>The draft genome of Paenibacillus curdlanolyticus YK9.</title>
        <authorList>
            <consortium name="US DOE Joint Genome Institute (JGI-PGF)"/>
            <person name="Lucas S."/>
            <person name="Copeland A."/>
            <person name="Lapidus A."/>
            <person name="Cheng J.-F."/>
            <person name="Bruce D."/>
            <person name="Goodwin L."/>
            <person name="Pitluck S."/>
            <person name="Land M.L."/>
            <person name="Hauser L."/>
            <person name="Chang Y.-J."/>
            <person name="Jeffries C."/>
            <person name="Anderson I.J."/>
            <person name="Johnson E."/>
            <person name="Loganathan U."/>
            <person name="Mulhopadhyay B."/>
            <person name="Kyrpides N."/>
            <person name="Woyke T.J."/>
        </authorList>
    </citation>
    <scope>NUCLEOTIDE SEQUENCE [LARGE SCALE GENOMIC DNA]</scope>
    <source>
        <strain evidence="5 6">YK9</strain>
    </source>
</reference>
<keyword evidence="2" id="KW-0812">Transmembrane</keyword>
<dbReference type="InterPro" id="IPR029052">
    <property type="entry name" value="Metallo-depent_PP-like"/>
</dbReference>
<dbReference type="InterPro" id="IPR015914">
    <property type="entry name" value="PAPs_N"/>
</dbReference>
<dbReference type="Pfam" id="PF00149">
    <property type="entry name" value="Metallophos"/>
    <property type="match status" value="1"/>
</dbReference>
<sequence length="422" mass="46392">MLVSKYSAGLFIMLVAALLVGILVVGCSSDSEKRMAPHSIVLTLHGDASTSRAFTWVTAQPDTPTIIEIAVTDPSASFEQSAKLTFEGQTSPLAVGNHTAEVIGIHKVEATGLQPATTYSYRVGSGREGEWSSLLSFKTDPPPQEDTAMTFINVTDSQGITSADFKIWGKTLNQAFKQFPRARFIVHNGDLTENPEDERAWEQWFEQASPSITRVPILPVTGNHDEITDKEKDSSWPLATRFNLPNNGAADAPVGTNYSLDIGSAHIAVLNTEAAIDEQSDWLRQDLAATHQPWLIVALHRGPYGGNTYKKVKEWVDIFDTYKVDLVLQGHNHEYSRSYPLRNGQITGKADAPVADHAGTVYVVTNASGAKLNEKKEDRFYHAVHLQNGQPMFAAITIQKDTLVYEAYTADGMPVDRFAIHH</sequence>
<dbReference type="SUPFAM" id="SSF49363">
    <property type="entry name" value="Purple acid phosphatase, N-terminal domain"/>
    <property type="match status" value="1"/>
</dbReference>
<feature type="domain" description="Purple acid phosphatase N-terminal" evidence="4">
    <location>
        <begin position="37"/>
        <end position="139"/>
    </location>
</feature>
<dbReference type="RefSeq" id="WP_006040700.1">
    <property type="nucleotide sequence ID" value="NZ_AEDD01000016.1"/>
</dbReference>
<dbReference type="Gene3D" id="3.60.21.10">
    <property type="match status" value="1"/>
</dbReference>
<proteinExistence type="predicted"/>
<name>E0IGC9_9BACL</name>
<evidence type="ECO:0000313" key="6">
    <source>
        <dbReference type="Proteomes" id="UP000005387"/>
    </source>
</evidence>
<dbReference type="InterPro" id="IPR004843">
    <property type="entry name" value="Calcineurin-like_PHP"/>
</dbReference>
<accession>E0IGC9</accession>
<evidence type="ECO:0000256" key="2">
    <source>
        <dbReference type="SAM" id="Phobius"/>
    </source>
</evidence>
<dbReference type="PANTHER" id="PTHR45867">
    <property type="entry name" value="PURPLE ACID PHOSPHATASE"/>
    <property type="match status" value="1"/>
</dbReference>
<evidence type="ECO:0000256" key="1">
    <source>
        <dbReference type="ARBA" id="ARBA00022729"/>
    </source>
</evidence>
<keyword evidence="2" id="KW-1133">Transmembrane helix</keyword>
<protein>
    <submittedName>
        <fullName evidence="5">Metallophosphoesterase</fullName>
    </submittedName>
</protein>
<dbReference type="GO" id="GO:0046872">
    <property type="term" value="F:metal ion binding"/>
    <property type="evidence" value="ECO:0007669"/>
    <property type="project" value="InterPro"/>
</dbReference>
<dbReference type="Pfam" id="PF16656">
    <property type="entry name" value="Pur_ac_phosph_N"/>
    <property type="match status" value="1"/>
</dbReference>
<dbReference type="PANTHER" id="PTHR45867:SF3">
    <property type="entry name" value="ACID PHOSPHATASE TYPE 7"/>
    <property type="match status" value="1"/>
</dbReference>
<dbReference type="AlphaFoldDB" id="E0IGC9"/>
<evidence type="ECO:0000313" key="5">
    <source>
        <dbReference type="EMBL" id="EFM08531.1"/>
    </source>
</evidence>
<dbReference type="Gene3D" id="2.60.40.380">
    <property type="entry name" value="Purple acid phosphatase-like, N-terminal"/>
    <property type="match status" value="1"/>
</dbReference>
<feature type="domain" description="Calcineurin-like phosphoesterase" evidence="3">
    <location>
        <begin position="172"/>
        <end position="335"/>
    </location>
</feature>
<dbReference type="eggNOG" id="COG1409">
    <property type="taxonomic scope" value="Bacteria"/>
</dbReference>
<dbReference type="EMBL" id="AEDD01000016">
    <property type="protein sequence ID" value="EFM08531.1"/>
    <property type="molecule type" value="Genomic_DNA"/>
</dbReference>
<dbReference type="SUPFAM" id="SSF56300">
    <property type="entry name" value="Metallo-dependent phosphatases"/>
    <property type="match status" value="1"/>
</dbReference>
<organism evidence="5 6">
    <name type="scientific">Paenibacillus curdlanolyticus YK9</name>
    <dbReference type="NCBI Taxonomy" id="717606"/>
    <lineage>
        <taxon>Bacteria</taxon>
        <taxon>Bacillati</taxon>
        <taxon>Bacillota</taxon>
        <taxon>Bacilli</taxon>
        <taxon>Bacillales</taxon>
        <taxon>Paenibacillaceae</taxon>
        <taxon>Paenibacillus</taxon>
    </lineage>
</organism>
<evidence type="ECO:0000259" key="4">
    <source>
        <dbReference type="Pfam" id="PF16656"/>
    </source>
</evidence>
<dbReference type="PROSITE" id="PS51257">
    <property type="entry name" value="PROKAR_LIPOPROTEIN"/>
    <property type="match status" value="1"/>
</dbReference>
<dbReference type="GO" id="GO:0003993">
    <property type="term" value="F:acid phosphatase activity"/>
    <property type="evidence" value="ECO:0007669"/>
    <property type="project" value="InterPro"/>
</dbReference>
<evidence type="ECO:0000259" key="3">
    <source>
        <dbReference type="Pfam" id="PF00149"/>
    </source>
</evidence>
<keyword evidence="6" id="KW-1185">Reference proteome</keyword>
<dbReference type="Proteomes" id="UP000005387">
    <property type="component" value="Unassembled WGS sequence"/>
</dbReference>